<reference evidence="4 5" key="1">
    <citation type="submission" date="2016-11" db="EMBL/GenBank/DDBJ databases">
        <title>Description of two novel members of the family Erysipelotrichaceae: Ileibacterium lipovorans gen. nov., sp. nov. and Dubosiella newyorkensis, gen. nov., sp. nov.</title>
        <authorList>
            <person name="Cox L.M."/>
            <person name="Sohn J."/>
            <person name="Tyrrell K.L."/>
            <person name="Citron D.M."/>
            <person name="Lawson P.A."/>
            <person name="Patel N.B."/>
            <person name="Iizumi T."/>
            <person name="Perez-Perez G.I."/>
            <person name="Goldstein E.J."/>
            <person name="Blaser M.J."/>
        </authorList>
    </citation>
    <scope>NUCLEOTIDE SEQUENCE [LARGE SCALE GENOMIC DNA]</scope>
    <source>
        <strain evidence="4 5">NYU-BL-A4</strain>
    </source>
</reference>
<dbReference type="GeneID" id="78275837"/>
<dbReference type="GO" id="GO:0036221">
    <property type="term" value="F:UTP diphosphatase activity"/>
    <property type="evidence" value="ECO:0007669"/>
    <property type="project" value="RHEA"/>
</dbReference>
<comment type="cofactor">
    <cofactor evidence="1 3">
        <name>a divalent metal cation</name>
        <dbReference type="ChEBI" id="CHEBI:60240"/>
    </cofactor>
</comment>
<feature type="site" description="Important for substrate specificity" evidence="3">
    <location>
        <position position="69"/>
    </location>
</feature>
<name>A0A1U7NLM2_9FIRM</name>
<comment type="subcellular location">
    <subcellularLocation>
        <location evidence="3">Cytoplasm</location>
    </subcellularLocation>
</comment>
<evidence type="ECO:0000256" key="3">
    <source>
        <dbReference type="HAMAP-Rule" id="MF_00528"/>
    </source>
</evidence>
<comment type="caution">
    <text evidence="3">Lacks conserved residue(s) required for the propagation of feature annotation.</text>
</comment>
<dbReference type="Proteomes" id="UP000186705">
    <property type="component" value="Unassembled WGS sequence"/>
</dbReference>
<dbReference type="InterPro" id="IPR029001">
    <property type="entry name" value="ITPase-like_fam"/>
</dbReference>
<evidence type="ECO:0000313" key="4">
    <source>
        <dbReference type="EMBL" id="OLU45750.1"/>
    </source>
</evidence>
<feature type="site" description="Important for substrate specificity" evidence="3">
    <location>
        <position position="151"/>
    </location>
</feature>
<dbReference type="GO" id="GO:0005737">
    <property type="term" value="C:cytoplasm"/>
    <property type="evidence" value="ECO:0007669"/>
    <property type="project" value="UniProtKB-SubCell"/>
</dbReference>
<dbReference type="HAMAP" id="MF_00528">
    <property type="entry name" value="Maf"/>
    <property type="match status" value="1"/>
</dbReference>
<comment type="similarity">
    <text evidence="3">Belongs to the Maf family. YhdE subfamily.</text>
</comment>
<comment type="catalytic activity">
    <reaction evidence="3">
        <text>UTP + H2O = UMP + diphosphate + H(+)</text>
        <dbReference type="Rhea" id="RHEA:29395"/>
        <dbReference type="ChEBI" id="CHEBI:15377"/>
        <dbReference type="ChEBI" id="CHEBI:15378"/>
        <dbReference type="ChEBI" id="CHEBI:33019"/>
        <dbReference type="ChEBI" id="CHEBI:46398"/>
        <dbReference type="ChEBI" id="CHEBI:57865"/>
        <dbReference type="EC" id="3.6.1.9"/>
    </reaction>
</comment>
<feature type="site" description="Important for substrate specificity" evidence="3">
    <location>
        <position position="11"/>
    </location>
</feature>
<sequence length="184" mass="20229">MEIILASGSSRRKEILSDLGYTFTVQPANGEEVLELENGIDQAIELIAYRKAKEVQKLYPNACVIGADTVVCFQNEILGKPKTKEEAVDTLVDLSGQAHEVKTGVCICLPHEDLSFTETTHVQFRELSAQDIVEYVNKGTCLDKAGSYGIQECDFVEKIDGSYSNVVGLPKGKVNDILRMVLKS</sequence>
<keyword evidence="3" id="KW-0546">Nucleotide metabolism</keyword>
<dbReference type="CDD" id="cd00555">
    <property type="entry name" value="Maf"/>
    <property type="match status" value="1"/>
</dbReference>
<dbReference type="EMBL" id="MPKA01000081">
    <property type="protein sequence ID" value="OLU45750.1"/>
    <property type="molecule type" value="Genomic_DNA"/>
</dbReference>
<evidence type="ECO:0000256" key="1">
    <source>
        <dbReference type="ARBA" id="ARBA00001968"/>
    </source>
</evidence>
<dbReference type="RefSeq" id="WP_076341703.1">
    <property type="nucleotide sequence ID" value="NZ_CAJTMI010000055.1"/>
</dbReference>
<keyword evidence="2 3" id="KW-0378">Hydrolase</keyword>
<dbReference type="InterPro" id="IPR003697">
    <property type="entry name" value="Maf-like"/>
</dbReference>
<dbReference type="PANTHER" id="PTHR43213:SF5">
    <property type="entry name" value="BIFUNCTIONAL DTTP_UTP PYROPHOSPHATASE_METHYLTRANSFERASE PROTEIN-RELATED"/>
    <property type="match status" value="1"/>
</dbReference>
<dbReference type="PIRSF" id="PIRSF006305">
    <property type="entry name" value="Maf"/>
    <property type="match status" value="1"/>
</dbReference>
<dbReference type="Gene3D" id="3.90.950.10">
    <property type="match status" value="1"/>
</dbReference>
<evidence type="ECO:0000256" key="2">
    <source>
        <dbReference type="ARBA" id="ARBA00022801"/>
    </source>
</evidence>
<comment type="caution">
    <text evidence="4">The sequence shown here is derived from an EMBL/GenBank/DDBJ whole genome shotgun (WGS) entry which is preliminary data.</text>
</comment>
<dbReference type="Pfam" id="PF02545">
    <property type="entry name" value="Maf"/>
    <property type="match status" value="1"/>
</dbReference>
<evidence type="ECO:0000313" key="5">
    <source>
        <dbReference type="Proteomes" id="UP000186705"/>
    </source>
</evidence>
<proteinExistence type="inferred from homology"/>
<dbReference type="NCBIfam" id="TIGR00172">
    <property type="entry name" value="maf"/>
    <property type="match status" value="1"/>
</dbReference>
<gene>
    <name evidence="4" type="ORF">BO225_07785</name>
</gene>
<dbReference type="GO" id="GO:0036218">
    <property type="term" value="F:dTTP diphosphatase activity"/>
    <property type="evidence" value="ECO:0007669"/>
    <property type="project" value="RHEA"/>
</dbReference>
<protein>
    <recommendedName>
        <fullName evidence="3">dTTP/UTP pyrophosphatase</fullName>
        <shortName evidence="3">dTTPase/UTPase</shortName>
        <ecNumber evidence="3">3.6.1.9</ecNumber>
    </recommendedName>
    <alternativeName>
        <fullName evidence="3">Nucleoside triphosphate pyrophosphatase</fullName>
    </alternativeName>
    <alternativeName>
        <fullName evidence="3">Nucleotide pyrophosphatase</fullName>
        <shortName evidence="3">Nucleotide PPase</shortName>
    </alternativeName>
</protein>
<organism evidence="4 5">
    <name type="scientific">Dubosiella newyorkensis</name>
    <dbReference type="NCBI Taxonomy" id="1862672"/>
    <lineage>
        <taxon>Bacteria</taxon>
        <taxon>Bacillati</taxon>
        <taxon>Bacillota</taxon>
        <taxon>Erysipelotrichia</taxon>
        <taxon>Erysipelotrichales</taxon>
        <taxon>Erysipelotrichaceae</taxon>
        <taxon>Dubosiella</taxon>
    </lineage>
</organism>
<dbReference type="OrthoDB" id="9807767at2"/>
<feature type="active site" description="Proton acceptor" evidence="3">
    <location>
        <position position="68"/>
    </location>
</feature>
<keyword evidence="3" id="KW-0963">Cytoplasm</keyword>
<comment type="function">
    <text evidence="3">Nucleoside triphosphate pyrophosphatase that hydrolyzes dTTP and UTP. May have a dual role in cell division arrest and in preventing the incorporation of modified nucleotides into cellular nucleic acids.</text>
</comment>
<dbReference type="AlphaFoldDB" id="A0A1U7NLM2"/>
<dbReference type="EC" id="3.6.1.9" evidence="3"/>
<accession>A0A1U7NLM2</accession>
<dbReference type="SUPFAM" id="SSF52972">
    <property type="entry name" value="ITPase-like"/>
    <property type="match status" value="1"/>
</dbReference>
<keyword evidence="5" id="KW-1185">Reference proteome</keyword>
<comment type="catalytic activity">
    <reaction evidence="3">
        <text>dTTP + H2O = dTMP + diphosphate + H(+)</text>
        <dbReference type="Rhea" id="RHEA:28534"/>
        <dbReference type="ChEBI" id="CHEBI:15377"/>
        <dbReference type="ChEBI" id="CHEBI:15378"/>
        <dbReference type="ChEBI" id="CHEBI:33019"/>
        <dbReference type="ChEBI" id="CHEBI:37568"/>
        <dbReference type="ChEBI" id="CHEBI:63528"/>
        <dbReference type="EC" id="3.6.1.9"/>
    </reaction>
</comment>
<dbReference type="GO" id="GO:0009117">
    <property type="term" value="P:nucleotide metabolic process"/>
    <property type="evidence" value="ECO:0007669"/>
    <property type="project" value="UniProtKB-KW"/>
</dbReference>
<dbReference type="PANTHER" id="PTHR43213">
    <property type="entry name" value="BIFUNCTIONAL DTTP/UTP PYROPHOSPHATASE/METHYLTRANSFERASE PROTEIN-RELATED"/>
    <property type="match status" value="1"/>
</dbReference>
<dbReference type="STRING" id="1862672.BO225_07785"/>